<dbReference type="EMBL" id="AFMD02000218">
    <property type="protein sequence ID" value="EMG22383.1"/>
    <property type="molecule type" value="Genomic_DNA"/>
</dbReference>
<keyword evidence="1" id="KW-0808">Transferase</keyword>
<dbReference type="InterPro" id="IPR027417">
    <property type="entry name" value="P-loop_NTPase"/>
</dbReference>
<proteinExistence type="predicted"/>
<dbReference type="PANTHER" id="PTHR34388">
    <property type="entry name" value="DNA POLYMERASE III SUBUNIT DELTA"/>
    <property type="match status" value="1"/>
</dbReference>
<reference evidence="5 6" key="1">
    <citation type="submission" date="2013-02" db="EMBL/GenBank/DDBJ databases">
        <authorList>
            <person name="Harkins D.M."/>
            <person name="Durkin A.S."/>
            <person name="Brinkac L.M."/>
            <person name="Haft D.H."/>
            <person name="Selengut J.D."/>
            <person name="Sanka R."/>
            <person name="DePew J."/>
            <person name="Purushe J."/>
            <person name="Tulsiani S.M."/>
            <person name="Graham G.C."/>
            <person name="Burns M.-A."/>
            <person name="Dohnt M.F."/>
            <person name="Smythe L.D."/>
            <person name="McKay D.B."/>
            <person name="Craig S.B."/>
            <person name="Vinetz J.M."/>
            <person name="Sutton G.G."/>
            <person name="Nierman W.C."/>
            <person name="Fouts D.E."/>
        </authorList>
    </citation>
    <scope>NUCLEOTIDE SEQUENCE [LARGE SCALE GENOMIC DNA]</scope>
    <source>
        <strain evidence="5 6">LT2050</strain>
    </source>
</reference>
<keyword evidence="2" id="KW-0548">Nucleotidyltransferase</keyword>
<dbReference type="Gene3D" id="1.10.8.60">
    <property type="match status" value="1"/>
</dbReference>
<dbReference type="GO" id="GO:0006261">
    <property type="term" value="P:DNA-templated DNA replication"/>
    <property type="evidence" value="ECO:0007669"/>
    <property type="project" value="TreeGrafter"/>
</dbReference>
<dbReference type="InterPro" id="IPR005790">
    <property type="entry name" value="DNA_polIII_delta"/>
</dbReference>
<dbReference type="Gene3D" id="3.40.50.300">
    <property type="entry name" value="P-loop containing nucleotide triphosphate hydrolases"/>
    <property type="match status" value="1"/>
</dbReference>
<name>M3IMF4_LEPIT</name>
<dbReference type="GO" id="GO:0003677">
    <property type="term" value="F:DNA binding"/>
    <property type="evidence" value="ECO:0007669"/>
    <property type="project" value="InterPro"/>
</dbReference>
<evidence type="ECO:0000256" key="3">
    <source>
        <dbReference type="ARBA" id="ARBA00022705"/>
    </source>
</evidence>
<accession>M3IMF4</accession>
<protein>
    <submittedName>
        <fullName evidence="5">Putative DNA polymerase III, delta subunit</fullName>
    </submittedName>
</protein>
<dbReference type="NCBIfam" id="TIGR01128">
    <property type="entry name" value="holA"/>
    <property type="match status" value="1"/>
</dbReference>
<sequence length="387" mass="45559">MATKTKEYKNSIEFLNDWNQKLPQIVFVAAKESYEFEILAEKYKDSIRKTGESHEIVIFVSEPGDFERFQSEAFNLDIFSNRKLFIIKSGLEFFKPISTGKGKNNESLQKQFSNFPDSIQLLIHYNHWEVPNKVLQIFGGKANLIKTKNFYPNETRGGLLQACKEIGVQLDEDAIDEFLHKIPPSMGAYLQSLSKLKLYLSKKIFTKQDIEDVLLFSGEFNSSGLVDFFMESDRIRFFKELKKFQSGKDSLLLFFSILKEKIDQLRKYKIISKKYETSLSDEELYEFLGIQSYSPARKNFVRNRLKKEATFFSDKTIGELYDFLIDMNIRIKTNSEKEESLFYFKRRMEDFSFNFVGKTEFYNLSINRSFRNPEYFSGFFPISVYKN</sequence>
<evidence type="ECO:0000256" key="2">
    <source>
        <dbReference type="ARBA" id="ARBA00022695"/>
    </source>
</evidence>
<gene>
    <name evidence="5" type="ORF">LEP1GSC150_5044</name>
</gene>
<dbReference type="GO" id="GO:0009360">
    <property type="term" value="C:DNA polymerase III complex"/>
    <property type="evidence" value="ECO:0007669"/>
    <property type="project" value="TreeGrafter"/>
</dbReference>
<evidence type="ECO:0000256" key="1">
    <source>
        <dbReference type="ARBA" id="ARBA00022679"/>
    </source>
</evidence>
<dbReference type="SUPFAM" id="SSF52540">
    <property type="entry name" value="P-loop containing nucleoside triphosphate hydrolases"/>
    <property type="match status" value="1"/>
</dbReference>
<evidence type="ECO:0000256" key="4">
    <source>
        <dbReference type="ARBA" id="ARBA00022932"/>
    </source>
</evidence>
<keyword evidence="3" id="KW-0235">DNA replication</keyword>
<keyword evidence="4" id="KW-0239">DNA-directed DNA polymerase</keyword>
<evidence type="ECO:0000313" key="5">
    <source>
        <dbReference type="EMBL" id="EMG22383.1"/>
    </source>
</evidence>
<dbReference type="Proteomes" id="UP000011778">
    <property type="component" value="Unassembled WGS sequence"/>
</dbReference>
<organism evidence="5 6">
    <name type="scientific">Leptospira interrogans serovar Copenhageni str. LT2050</name>
    <dbReference type="NCBI Taxonomy" id="1001598"/>
    <lineage>
        <taxon>Bacteria</taxon>
        <taxon>Pseudomonadati</taxon>
        <taxon>Spirochaetota</taxon>
        <taxon>Spirochaetia</taxon>
        <taxon>Leptospirales</taxon>
        <taxon>Leptospiraceae</taxon>
        <taxon>Leptospira</taxon>
    </lineage>
</organism>
<dbReference type="AlphaFoldDB" id="M3IMF4"/>
<comment type="caution">
    <text evidence="5">The sequence shown here is derived from an EMBL/GenBank/DDBJ whole genome shotgun (WGS) entry which is preliminary data.</text>
</comment>
<dbReference type="GO" id="GO:0003887">
    <property type="term" value="F:DNA-directed DNA polymerase activity"/>
    <property type="evidence" value="ECO:0007669"/>
    <property type="project" value="UniProtKB-KW"/>
</dbReference>
<dbReference type="PANTHER" id="PTHR34388:SF1">
    <property type="entry name" value="DNA POLYMERASE III SUBUNIT DELTA"/>
    <property type="match status" value="1"/>
</dbReference>
<evidence type="ECO:0000313" key="6">
    <source>
        <dbReference type="Proteomes" id="UP000011778"/>
    </source>
</evidence>